<dbReference type="InterPro" id="IPR028261">
    <property type="entry name" value="DPD_II"/>
</dbReference>
<evidence type="ECO:0000313" key="3">
    <source>
        <dbReference type="Proteomes" id="UP000295611"/>
    </source>
</evidence>
<accession>A0A4V3DU80</accession>
<evidence type="ECO:0000259" key="1">
    <source>
        <dbReference type="SMART" id="SM00928"/>
    </source>
</evidence>
<gene>
    <name evidence="2" type="ORF">DFP86_11943</name>
</gene>
<dbReference type="Pfam" id="PF07992">
    <property type="entry name" value="Pyr_redox_2"/>
    <property type="match status" value="1"/>
</dbReference>
<dbReference type="PRINTS" id="PR00419">
    <property type="entry name" value="ADXRDTASE"/>
</dbReference>
<dbReference type="InterPro" id="IPR023753">
    <property type="entry name" value="FAD/NAD-binding_dom"/>
</dbReference>
<proteinExistence type="predicted"/>
<dbReference type="InterPro" id="IPR037207">
    <property type="entry name" value="Nuop51_4Fe4S-bd_sf"/>
</dbReference>
<dbReference type="PANTHER" id="PTHR42783:SF3">
    <property type="entry name" value="GLUTAMATE SYNTHASE [NADPH] SMALL CHAIN-RELATED"/>
    <property type="match status" value="1"/>
</dbReference>
<dbReference type="Gene3D" id="3.50.50.60">
    <property type="entry name" value="FAD/NAD(P)-binding domain"/>
    <property type="match status" value="2"/>
</dbReference>
<dbReference type="InterPro" id="IPR036188">
    <property type="entry name" value="FAD/NAD-bd_sf"/>
</dbReference>
<comment type="caution">
    <text evidence="2">The sequence shown here is derived from an EMBL/GenBank/DDBJ whole genome shotgun (WGS) entry which is preliminary data.</text>
</comment>
<dbReference type="Gene3D" id="1.20.1440.230">
    <property type="entry name" value="NADH-ubiquinone oxidoreductase 51kDa subunit, iron-sulphur binding domain"/>
    <property type="match status" value="1"/>
</dbReference>
<reference evidence="2 3" key="1">
    <citation type="submission" date="2019-03" db="EMBL/GenBank/DDBJ databases">
        <title>Genomic Encyclopedia of Type Strains, Phase III (KMG-III): the genomes of soil and plant-associated and newly described type strains.</title>
        <authorList>
            <person name="Whitman W."/>
        </authorList>
    </citation>
    <scope>NUCLEOTIDE SEQUENCE [LARGE SCALE GENOMIC DNA]</scope>
    <source>
        <strain evidence="2 3">CECT 8976</strain>
    </source>
</reference>
<dbReference type="InterPro" id="IPR001949">
    <property type="entry name" value="NADH-UbQ_OxRdtase_51kDa_CS"/>
</dbReference>
<evidence type="ECO:0000313" key="2">
    <source>
        <dbReference type="EMBL" id="TDR71460.1"/>
    </source>
</evidence>
<dbReference type="Gene3D" id="1.10.1060.10">
    <property type="entry name" value="Alpha-helical ferredoxin"/>
    <property type="match status" value="1"/>
</dbReference>
<dbReference type="GO" id="GO:0051539">
    <property type="term" value="F:4 iron, 4 sulfur cluster binding"/>
    <property type="evidence" value="ECO:0007669"/>
    <property type="project" value="InterPro"/>
</dbReference>
<name>A0A4V3DU80_9NEIS</name>
<dbReference type="SMART" id="SM00928">
    <property type="entry name" value="NADH_4Fe-4S"/>
    <property type="match status" value="1"/>
</dbReference>
<protein>
    <submittedName>
        <fullName evidence="2">Formate dehydrogenase beta subunit</fullName>
    </submittedName>
</protein>
<dbReference type="AlphaFoldDB" id="A0A4V3DU80"/>
<dbReference type="InterPro" id="IPR009051">
    <property type="entry name" value="Helical_ferredxn"/>
</dbReference>
<dbReference type="SUPFAM" id="SSF51971">
    <property type="entry name" value="Nucleotide-binding domain"/>
    <property type="match status" value="1"/>
</dbReference>
<keyword evidence="3" id="KW-1185">Reference proteome</keyword>
<dbReference type="PANTHER" id="PTHR42783">
    <property type="entry name" value="GLUTAMATE SYNTHASE [NADPH] SMALL CHAIN"/>
    <property type="match status" value="1"/>
</dbReference>
<sequence length="668" mass="72389">METLVYGVWDGKVYDLRKQSVSDDATIPGLTGFEAFAPGNPVKVFVADRGFMVFDEQANLAGAFWQYLARAADESCGKCTPCRVGTVELRDQLDVLRRGEAPAGGLHNLRMLAHLLATTSLCGLGQSSGRALLDALTHFPSEFTPKTPVGEQNGVIYTTAPCIEACPSRLDVPRYIDGIRAGRNTQAMEVILEKYPMAASCGRVCVRFCESACRRQDAEGALAIKMLKRFASDKAYDTGKPFFGKERVTPVLPTKKKVAVVGAGPAGVTCAYQLLKRGVDVDVIDMQHKAGGMASVGIPSYRLPKDVLKAETEGAIVGLGGQMVYGKKLGTDFALDDLFAQGYDSVFLGYGASRGTLLGVVDEDPSLKGYFSGIDFLKAVHDRVEDGVPFEVKGEVIVVGGGNVAMDCVRSALRLGAKKVHLVYRRTVADMPADHEEIEASEKEGVVFHCLTNPSRLISDNGKVVGVEVVDMRQTEVDARGRRSVEAVEGSEHRLNCDVVIAAIGQQVDRATLVDADGIETDRWGCVVADKDTMVTSRPGVFAGGDCVLGPQTLIQAMAHGERAAISILQHLQGQQPSVLPEQRMQQLIAANKLLNNECLQRDVMPKGRQPVPEQEVEDRIGNFTEVELALTQRDAYLEAERCLRCYRHYLVVTENPLAETACAVEFA</sequence>
<feature type="domain" description="NADH-ubiquinone oxidoreductase 51kDa subunit iron-sulphur binding" evidence="1">
    <location>
        <begin position="61"/>
        <end position="106"/>
    </location>
</feature>
<organism evidence="2 3">
    <name type="scientific">Paludibacterium purpuratum</name>
    <dbReference type="NCBI Taxonomy" id="1144873"/>
    <lineage>
        <taxon>Bacteria</taxon>
        <taxon>Pseudomonadati</taxon>
        <taxon>Pseudomonadota</taxon>
        <taxon>Betaproteobacteria</taxon>
        <taxon>Neisseriales</taxon>
        <taxon>Chromobacteriaceae</taxon>
        <taxon>Paludibacterium</taxon>
    </lineage>
</organism>
<dbReference type="RefSeq" id="WP_133683950.1">
    <property type="nucleotide sequence ID" value="NZ_SNZP01000019.1"/>
</dbReference>
<dbReference type="Pfam" id="PF10589">
    <property type="entry name" value="NADH_4Fe-4S"/>
    <property type="match status" value="1"/>
</dbReference>
<dbReference type="SUPFAM" id="SSF140490">
    <property type="entry name" value="Nqo1C-terminal domain-like"/>
    <property type="match status" value="1"/>
</dbReference>
<dbReference type="GO" id="GO:0016491">
    <property type="term" value="F:oxidoreductase activity"/>
    <property type="evidence" value="ECO:0007669"/>
    <property type="project" value="InterPro"/>
</dbReference>
<dbReference type="GO" id="GO:0010181">
    <property type="term" value="F:FMN binding"/>
    <property type="evidence" value="ECO:0007669"/>
    <property type="project" value="InterPro"/>
</dbReference>
<dbReference type="Pfam" id="PF14691">
    <property type="entry name" value="Fer4_20"/>
    <property type="match status" value="1"/>
</dbReference>
<dbReference type="OrthoDB" id="9803192at2"/>
<dbReference type="InterPro" id="IPR019575">
    <property type="entry name" value="Nuop51_4Fe4S-bd"/>
</dbReference>
<dbReference type="SUPFAM" id="SSF46548">
    <property type="entry name" value="alpha-helical ferredoxin"/>
    <property type="match status" value="2"/>
</dbReference>
<dbReference type="PROSITE" id="PS00645">
    <property type="entry name" value="COMPLEX1_51K_2"/>
    <property type="match status" value="1"/>
</dbReference>
<dbReference type="Proteomes" id="UP000295611">
    <property type="component" value="Unassembled WGS sequence"/>
</dbReference>
<dbReference type="GO" id="GO:0008137">
    <property type="term" value="F:NADH dehydrogenase (ubiquinone) activity"/>
    <property type="evidence" value="ECO:0007669"/>
    <property type="project" value="InterPro"/>
</dbReference>
<dbReference type="EMBL" id="SNZP01000019">
    <property type="protein sequence ID" value="TDR71460.1"/>
    <property type="molecule type" value="Genomic_DNA"/>
</dbReference>